<dbReference type="PANTHER" id="PTHR22683">
    <property type="entry name" value="SPORULATION PROTEIN RELATED"/>
    <property type="match status" value="1"/>
</dbReference>
<dbReference type="GO" id="GO:0051301">
    <property type="term" value="P:cell division"/>
    <property type="evidence" value="ECO:0007669"/>
    <property type="project" value="UniProtKB-KW"/>
</dbReference>
<feature type="transmembrane region" description="Helical" evidence="16">
    <location>
        <begin position="111"/>
        <end position="129"/>
    </location>
</feature>
<dbReference type="Gene3D" id="3.30.980.40">
    <property type="match status" value="1"/>
</dbReference>
<evidence type="ECO:0000256" key="9">
    <source>
        <dbReference type="ARBA" id="ARBA00022840"/>
    </source>
</evidence>
<feature type="domain" description="FtsK" evidence="17">
    <location>
        <begin position="724"/>
        <end position="944"/>
    </location>
</feature>
<dbReference type="EMBL" id="QEWQ01000001">
    <property type="protein sequence ID" value="PWD81722.1"/>
    <property type="molecule type" value="Genomic_DNA"/>
</dbReference>
<dbReference type="PANTHER" id="PTHR22683:SF41">
    <property type="entry name" value="DNA TRANSLOCASE FTSK"/>
    <property type="match status" value="1"/>
</dbReference>
<keyword evidence="12 16" id="KW-0472">Membrane</keyword>
<dbReference type="SMART" id="SM00843">
    <property type="entry name" value="Ftsk_gamma"/>
    <property type="match status" value="1"/>
</dbReference>
<feature type="transmembrane region" description="Helical" evidence="16">
    <location>
        <begin position="161"/>
        <end position="181"/>
    </location>
</feature>
<evidence type="ECO:0000256" key="3">
    <source>
        <dbReference type="ARBA" id="ARBA00020887"/>
    </source>
</evidence>
<evidence type="ECO:0000256" key="14">
    <source>
        <dbReference type="PROSITE-ProRule" id="PRU00289"/>
    </source>
</evidence>
<dbReference type="InterPro" id="IPR036388">
    <property type="entry name" value="WH-like_DNA-bd_sf"/>
</dbReference>
<dbReference type="InterPro" id="IPR050206">
    <property type="entry name" value="FtsK/SpoIIIE/SftA"/>
</dbReference>
<feature type="transmembrane region" description="Helical" evidence="16">
    <location>
        <begin position="82"/>
        <end position="99"/>
    </location>
</feature>
<dbReference type="InterPro" id="IPR027417">
    <property type="entry name" value="P-loop_NTPase"/>
</dbReference>
<dbReference type="SUPFAM" id="SSF46785">
    <property type="entry name" value="Winged helix' DNA-binding domain"/>
    <property type="match status" value="1"/>
</dbReference>
<keyword evidence="8" id="KW-0159">Chromosome partition</keyword>
<evidence type="ECO:0000256" key="2">
    <source>
        <dbReference type="ARBA" id="ARBA00006474"/>
    </source>
</evidence>
<evidence type="ECO:0000256" key="7">
    <source>
        <dbReference type="ARBA" id="ARBA00022741"/>
    </source>
</evidence>
<dbReference type="InterPro" id="IPR025199">
    <property type="entry name" value="FtsK_4TM"/>
</dbReference>
<dbReference type="OrthoDB" id="9807790at2"/>
<dbReference type="Pfam" id="PF13491">
    <property type="entry name" value="FtsK_4TM"/>
    <property type="match status" value="1"/>
</dbReference>
<sequence>MRQAAPSQNKPSVLALFAKTANVTLFVATILIALLMLISFYSYHPHDPAWSSATVSSEVIHNYAGEQGAYFADIMFSAIGKTAWLIPFLLVGFGYQLFLKRQLLTVSLHVVTIRIIGSLLAIFALSALLDLHSGNGGMMGGFIGTELTNFLSVAFSMDNALLVYIAKIFFAILTLVGFYFITGRGPIGWADYCGFVALWLIQQIFPKKNSDTINDTVAPLPEAHISTDDSTDGPFKQEAIDRMLDQDERKAPTFFNKLFPQKEEETTAAYIELDEKLLQEDDYETNTPIQHQDNNSYRYNPVEREAQEDSEMSNNHNGNDKSTIPPIFRNLQRPNESTTQQGTKSEGTEHKTLDPFNRELEDWDQFIRTPHTESEDNTEAEVQPVEKKGIPSIFKNLFKARKRPVQTPAPVDSPIEPTLHLNDDNAVSEDRSITTNQVAPQSAAAMTATTQATHYTTAPAEEEPLVIEPSGLQFAIQDPNELKAPEETPELSQPEPLNISFADNDDYDDNEITGNFAEDVISPDITYHQNGQHQNTVSHDIAIDTTAPQPAAAPTDTATTIESSQTASATTGMVYNPQTGMMEAKQVLYPMAGKLPGLELLGNPPATGESYDPEELQELAELIESQFKHFNIEVKVVNTEPGPVITRFELDLAPGVKIAQINNLNKDIARALSVASVRIVEIIPGKPYIGLEIPNKNRQTVYFKEGLYADEYRNSHHPLTILLGKDVSGKQEVANLKDMPHLLIAGTTGSGKSVGINTILLSLLYKALPEDLRLILIDPKMLELSVYDGIPHLLAPVVTDMKESANALRWAVVEMERRYLLMSKLRVRNINGFNNEVKAAIAAGEPLDDPLWNPAHEVSDYAKAPKLEPLPYIVIVIDELADMMMSVGKAVEELIARLTQKARAAGIHLVVATQRPSVDVITGLIKANIPSRIAFQVSSKIDSRTILDQQGAENLLGQGDMLFFPTRAQFPIRVHGAFVTDDEVNRVTDFLRLTGAPNYVDDILKEPTEEIPGLSENAAGFTPSPDDIEDVLYDEAVKIVLEDQRPTISYVQRKLRIGYQRAARLIETMEEQGIVSAPANNGNREILVKYD</sequence>
<dbReference type="Pfam" id="PF01580">
    <property type="entry name" value="FtsK_SpoIIIE"/>
    <property type="match status" value="1"/>
</dbReference>
<dbReference type="PROSITE" id="PS50901">
    <property type="entry name" value="FTSK"/>
    <property type="match status" value="1"/>
</dbReference>
<proteinExistence type="inferred from homology"/>
<feature type="transmembrane region" description="Helical" evidence="16">
    <location>
        <begin position="21"/>
        <end position="43"/>
    </location>
</feature>
<protein>
    <recommendedName>
        <fullName evidence="3">DNA translocase FtsK</fullName>
    </recommendedName>
</protein>
<feature type="compositionally biased region" description="Polar residues" evidence="15">
    <location>
        <begin position="312"/>
        <end position="322"/>
    </location>
</feature>
<evidence type="ECO:0000256" key="1">
    <source>
        <dbReference type="ARBA" id="ARBA00004651"/>
    </source>
</evidence>
<keyword evidence="6 16" id="KW-0812">Transmembrane</keyword>
<keyword evidence="10 16" id="KW-1133">Transmembrane helix</keyword>
<comment type="similarity">
    <text evidence="2">Belongs to the FtsK/SpoIIIE/SftA family.</text>
</comment>
<keyword evidence="11" id="KW-0238">DNA-binding</keyword>
<evidence type="ECO:0000256" key="10">
    <source>
        <dbReference type="ARBA" id="ARBA00022989"/>
    </source>
</evidence>
<evidence type="ECO:0000256" key="15">
    <source>
        <dbReference type="SAM" id="MobiDB-lite"/>
    </source>
</evidence>
<keyword evidence="19" id="KW-1185">Reference proteome</keyword>
<dbReference type="InterPro" id="IPR018541">
    <property type="entry name" value="Ftsk_gamma"/>
</dbReference>
<name>A0A2U2AGE9_9GAMM</name>
<gene>
    <name evidence="18" type="ORF">DC083_00555</name>
</gene>
<keyword evidence="9 14" id="KW-0067">ATP-binding</keyword>
<feature type="region of interest" description="Disordered" evidence="15">
    <location>
        <begin position="305"/>
        <end position="353"/>
    </location>
</feature>
<organism evidence="18 19">
    <name type="scientific">Ignatzschineria ureiclastica</name>
    <dbReference type="NCBI Taxonomy" id="472582"/>
    <lineage>
        <taxon>Bacteria</taxon>
        <taxon>Pseudomonadati</taxon>
        <taxon>Pseudomonadota</taxon>
        <taxon>Gammaproteobacteria</taxon>
        <taxon>Cardiobacteriales</taxon>
        <taxon>Ignatzschineriaceae</taxon>
        <taxon>Ignatzschineria</taxon>
    </lineage>
</organism>
<feature type="compositionally biased region" description="Polar residues" evidence="15">
    <location>
        <begin position="332"/>
        <end position="345"/>
    </location>
</feature>
<evidence type="ECO:0000256" key="4">
    <source>
        <dbReference type="ARBA" id="ARBA00022475"/>
    </source>
</evidence>
<dbReference type="FunFam" id="3.40.50.300:FF:000209">
    <property type="entry name" value="Cell division protein FtsK"/>
    <property type="match status" value="1"/>
</dbReference>
<dbReference type="GO" id="GO:0007059">
    <property type="term" value="P:chromosome segregation"/>
    <property type="evidence" value="ECO:0007669"/>
    <property type="project" value="UniProtKB-KW"/>
</dbReference>
<evidence type="ECO:0000256" key="11">
    <source>
        <dbReference type="ARBA" id="ARBA00023125"/>
    </source>
</evidence>
<comment type="subcellular location">
    <subcellularLocation>
        <location evidence="1">Cell membrane</location>
        <topology evidence="1">Multi-pass membrane protein</topology>
    </subcellularLocation>
</comment>
<evidence type="ECO:0000256" key="16">
    <source>
        <dbReference type="SAM" id="Phobius"/>
    </source>
</evidence>
<dbReference type="Gene3D" id="3.40.50.300">
    <property type="entry name" value="P-loop containing nucleotide triphosphate hydrolases"/>
    <property type="match status" value="1"/>
</dbReference>
<feature type="binding site" evidence="14">
    <location>
        <begin position="746"/>
        <end position="753"/>
    </location>
    <ligand>
        <name>ATP</name>
        <dbReference type="ChEBI" id="CHEBI:30616"/>
    </ligand>
</feature>
<dbReference type="Gene3D" id="1.10.10.10">
    <property type="entry name" value="Winged helix-like DNA-binding domain superfamily/Winged helix DNA-binding domain"/>
    <property type="match status" value="1"/>
</dbReference>
<evidence type="ECO:0000256" key="6">
    <source>
        <dbReference type="ARBA" id="ARBA00022692"/>
    </source>
</evidence>
<comment type="caution">
    <text evidence="18">The sequence shown here is derived from an EMBL/GenBank/DDBJ whole genome shotgun (WGS) entry which is preliminary data.</text>
</comment>
<keyword evidence="4" id="KW-1003">Cell membrane</keyword>
<dbReference type="SUPFAM" id="SSF52540">
    <property type="entry name" value="P-loop containing nucleoside triphosphate hydrolases"/>
    <property type="match status" value="1"/>
</dbReference>
<evidence type="ECO:0000259" key="17">
    <source>
        <dbReference type="PROSITE" id="PS50901"/>
    </source>
</evidence>
<keyword evidence="5" id="KW-0132">Cell division</keyword>
<evidence type="ECO:0000313" key="19">
    <source>
        <dbReference type="Proteomes" id="UP000245020"/>
    </source>
</evidence>
<dbReference type="AlphaFoldDB" id="A0A2U2AGE9"/>
<dbReference type="Pfam" id="PF09397">
    <property type="entry name" value="FtsK_gamma"/>
    <property type="match status" value="1"/>
</dbReference>
<dbReference type="InterPro" id="IPR041027">
    <property type="entry name" value="FtsK_alpha"/>
</dbReference>
<dbReference type="Pfam" id="PF17854">
    <property type="entry name" value="FtsK_alpha"/>
    <property type="match status" value="1"/>
</dbReference>
<evidence type="ECO:0000313" key="18">
    <source>
        <dbReference type="EMBL" id="PWD81722.1"/>
    </source>
</evidence>
<evidence type="ECO:0000256" key="13">
    <source>
        <dbReference type="ARBA" id="ARBA00023306"/>
    </source>
</evidence>
<dbReference type="InterPro" id="IPR002543">
    <property type="entry name" value="FtsK_dom"/>
</dbReference>
<evidence type="ECO:0000256" key="5">
    <source>
        <dbReference type="ARBA" id="ARBA00022618"/>
    </source>
</evidence>
<dbReference type="RefSeq" id="WP_109188353.1">
    <property type="nucleotide sequence ID" value="NZ_BMYA01000001.1"/>
</dbReference>
<evidence type="ECO:0000256" key="12">
    <source>
        <dbReference type="ARBA" id="ARBA00023136"/>
    </source>
</evidence>
<dbReference type="Proteomes" id="UP000245020">
    <property type="component" value="Unassembled WGS sequence"/>
</dbReference>
<dbReference type="GO" id="GO:0005524">
    <property type="term" value="F:ATP binding"/>
    <property type="evidence" value="ECO:0007669"/>
    <property type="project" value="UniProtKB-UniRule"/>
</dbReference>
<dbReference type="InterPro" id="IPR036390">
    <property type="entry name" value="WH_DNA-bd_sf"/>
</dbReference>
<accession>A0A2U2AGE9</accession>
<dbReference type="CDD" id="cd01127">
    <property type="entry name" value="TrwB_TraG_TraD_VirD4"/>
    <property type="match status" value="1"/>
</dbReference>
<reference evidence="19" key="1">
    <citation type="submission" date="2018-05" db="EMBL/GenBank/DDBJ databases">
        <title>Ignatzschineria dubaiensis sp. nov., isolated from necrotic foot tissues of dromedaries (Camelus dromedarius) and associated maggots in Dubai, United Arab Emirates.</title>
        <authorList>
            <person name="Tsang C.C."/>
            <person name="Tang J.Y.M."/>
            <person name="Fong J.Y.H."/>
            <person name="Kinne J."/>
            <person name="Lee H.H."/>
            <person name="Joseph M."/>
            <person name="Jose S."/>
            <person name="Schuster R.K."/>
            <person name="Tang Y."/>
            <person name="Sivakumar S."/>
            <person name="Chen J.H.K."/>
            <person name="Teng J.L.L."/>
            <person name="Lau S.K.P."/>
            <person name="Wernery U."/>
            <person name="Woo P.C.Y."/>
        </authorList>
    </citation>
    <scope>NUCLEOTIDE SEQUENCE [LARGE SCALE GENOMIC DNA]</scope>
    <source>
        <strain evidence="19">KCTC 22644</strain>
    </source>
</reference>
<evidence type="ECO:0000256" key="8">
    <source>
        <dbReference type="ARBA" id="ARBA00022829"/>
    </source>
</evidence>
<keyword evidence="7 14" id="KW-0547">Nucleotide-binding</keyword>
<dbReference type="GO" id="GO:0003677">
    <property type="term" value="F:DNA binding"/>
    <property type="evidence" value="ECO:0007669"/>
    <property type="project" value="UniProtKB-KW"/>
</dbReference>
<dbReference type="GO" id="GO:0005886">
    <property type="term" value="C:plasma membrane"/>
    <property type="evidence" value="ECO:0007669"/>
    <property type="project" value="UniProtKB-SubCell"/>
</dbReference>
<keyword evidence="13" id="KW-0131">Cell cycle</keyword>